<comment type="caution">
    <text evidence="1">The sequence shown here is derived from an EMBL/GenBank/DDBJ whole genome shotgun (WGS) entry which is preliminary data.</text>
</comment>
<proteinExistence type="predicted"/>
<dbReference type="Proteomes" id="UP000185578">
    <property type="component" value="Unassembled WGS sequence"/>
</dbReference>
<protein>
    <recommendedName>
        <fullName evidence="3">Peptidase C58 YopT-type domain-containing protein</fullName>
    </recommendedName>
</protein>
<dbReference type="OrthoDB" id="9553498at2"/>
<name>A0A1Q8ENY6_9PSED</name>
<organism evidence="1 2">
    <name type="scientific">Pseudomonas chlororaphis</name>
    <dbReference type="NCBI Taxonomy" id="587753"/>
    <lineage>
        <taxon>Bacteria</taxon>
        <taxon>Pseudomonadati</taxon>
        <taxon>Pseudomonadota</taxon>
        <taxon>Gammaproteobacteria</taxon>
        <taxon>Pseudomonadales</taxon>
        <taxon>Pseudomonadaceae</taxon>
        <taxon>Pseudomonas</taxon>
    </lineage>
</organism>
<evidence type="ECO:0008006" key="3">
    <source>
        <dbReference type="Google" id="ProtNLM"/>
    </source>
</evidence>
<dbReference type="EMBL" id="MSCT01000014">
    <property type="protein sequence ID" value="OLF53513.1"/>
    <property type="molecule type" value="Genomic_DNA"/>
</dbReference>
<dbReference type="AlphaFoldDB" id="A0A1Q8ENY6"/>
<evidence type="ECO:0000313" key="1">
    <source>
        <dbReference type="EMBL" id="OLF53513.1"/>
    </source>
</evidence>
<reference evidence="1 2" key="1">
    <citation type="submission" date="2016-12" db="EMBL/GenBank/DDBJ databases">
        <authorList>
            <person name="Song W.-J."/>
            <person name="Kurnit D.M."/>
        </authorList>
    </citation>
    <scope>NUCLEOTIDE SEQUENCE [LARGE SCALE GENOMIC DNA]</scope>
    <source>
        <strain evidence="1 2">PCL1601</strain>
    </source>
</reference>
<accession>A0A1Q8ENY6</accession>
<dbReference type="Gene3D" id="3.90.70.20">
    <property type="match status" value="1"/>
</dbReference>
<evidence type="ECO:0000313" key="2">
    <source>
        <dbReference type="Proteomes" id="UP000185578"/>
    </source>
</evidence>
<dbReference type="RefSeq" id="WP_075120344.1">
    <property type="nucleotide sequence ID" value="NZ_MSCT01000014.1"/>
</dbReference>
<gene>
    <name evidence="1" type="ORF">BTN82_17310</name>
</gene>
<sequence>MSAKLLVKWVNRTQKHPHGVCEAAVMKWLAAIDNAGLAQSLKLTPEQCDALQDQVEKGETFALLLPPMLLPTSSFHPFEGLPPSVDALKAMTAGSFYFVSADGRPGVGGHAMGLYKNAQNLFFFDPELGIYSYDFNSAADLSDIVKKTQNYGTAAYCRGTFTKPPKP</sequence>